<dbReference type="AlphaFoldDB" id="A0A0B8QZ47"/>
<evidence type="ECO:0000313" key="4">
    <source>
        <dbReference type="Proteomes" id="UP000031847"/>
    </source>
</evidence>
<dbReference type="Proteomes" id="UP000031847">
    <property type="component" value="Unassembled WGS sequence"/>
</dbReference>
<accession>A0A0B8QZ47</accession>
<comment type="caution">
    <text evidence="3">The sequence shown here is derived from an EMBL/GenBank/DDBJ whole genome shotgun (WGS) entry which is preliminary data.</text>
</comment>
<dbReference type="SUPFAM" id="SSF46955">
    <property type="entry name" value="Putative DNA-binding domain"/>
    <property type="match status" value="1"/>
</dbReference>
<reference evidence="3 4" key="1">
    <citation type="submission" date="2015-01" db="EMBL/GenBank/DDBJ databases">
        <title>Lactococcus lactis subsp.lactis JCM 5805 whole genome shotgun sequence.</title>
        <authorList>
            <person name="Fujii T."/>
            <person name="Tomita Y."/>
            <person name="Ikushima S."/>
            <person name="Fujiwara D."/>
        </authorList>
    </citation>
    <scope>NUCLEOTIDE SEQUENCE [LARGE SCALE GENOMIC DNA]</scope>
    <source>
        <strain evidence="3 4">JCM 5805</strain>
    </source>
</reference>
<dbReference type="SMART" id="SM00422">
    <property type="entry name" value="HTH_MERR"/>
    <property type="match status" value="1"/>
</dbReference>
<organism evidence="3 4">
    <name type="scientific">Lactococcus lactis subsp. lactis</name>
    <name type="common">Streptococcus lactis</name>
    <dbReference type="NCBI Taxonomy" id="1360"/>
    <lineage>
        <taxon>Bacteria</taxon>
        <taxon>Bacillati</taxon>
        <taxon>Bacillota</taxon>
        <taxon>Bacilli</taxon>
        <taxon>Lactobacillales</taxon>
        <taxon>Streptococcaceae</taxon>
        <taxon>Lactococcus</taxon>
    </lineage>
</organism>
<proteinExistence type="predicted"/>
<dbReference type="CDD" id="cd01109">
    <property type="entry name" value="HTH_YyaN"/>
    <property type="match status" value="1"/>
</dbReference>
<dbReference type="Pfam" id="PF13411">
    <property type="entry name" value="MerR_1"/>
    <property type="match status" value="1"/>
</dbReference>
<dbReference type="PANTHER" id="PTHR30204:SF98">
    <property type="entry name" value="HTH-TYPE TRANSCRIPTIONAL REGULATOR ADHR"/>
    <property type="match status" value="1"/>
</dbReference>
<dbReference type="InterPro" id="IPR009061">
    <property type="entry name" value="DNA-bd_dom_put_sf"/>
</dbReference>
<evidence type="ECO:0000313" key="3">
    <source>
        <dbReference type="EMBL" id="GAM79279.1"/>
    </source>
</evidence>
<gene>
    <name evidence="3" type="ORF">JCM5805K_0388</name>
</gene>
<dbReference type="InterPro" id="IPR000551">
    <property type="entry name" value="MerR-type_HTH_dom"/>
</dbReference>
<dbReference type="InterPro" id="IPR047057">
    <property type="entry name" value="MerR_fam"/>
</dbReference>
<dbReference type="PROSITE" id="PS50937">
    <property type="entry name" value="HTH_MERR_2"/>
    <property type="match status" value="1"/>
</dbReference>
<dbReference type="GO" id="GO:0003677">
    <property type="term" value="F:DNA binding"/>
    <property type="evidence" value="ECO:0007669"/>
    <property type="project" value="UniProtKB-KW"/>
</dbReference>
<protein>
    <submittedName>
        <fullName evidence="3">Predicted transcriptional regulators</fullName>
    </submittedName>
</protein>
<dbReference type="EMBL" id="BBSI01000012">
    <property type="protein sequence ID" value="GAM79279.1"/>
    <property type="molecule type" value="Genomic_DNA"/>
</dbReference>
<feature type="domain" description="HTH merR-type" evidence="2">
    <location>
        <begin position="55"/>
        <end position="123"/>
    </location>
</feature>
<keyword evidence="1" id="KW-0238">DNA-binding</keyword>
<dbReference type="PANTHER" id="PTHR30204">
    <property type="entry name" value="REDOX-CYCLING DRUG-SENSING TRANSCRIPTIONAL ACTIVATOR SOXR"/>
    <property type="match status" value="1"/>
</dbReference>
<dbReference type="GO" id="GO:0003700">
    <property type="term" value="F:DNA-binding transcription factor activity"/>
    <property type="evidence" value="ECO:0007669"/>
    <property type="project" value="InterPro"/>
</dbReference>
<sequence>MNQKQLQQLLHQFSLNFLNQFLFYSFYLPAFYDKIIINPQVNLRASKKEKKMTKTYKISEIALLTELPIATLRYYEELDLLKPARNSSNYREFTETDLEWIYFIKRAKATGMPLAKIQDYSRLREQGDSTIIQRISLLVEQERILRQQITDLEGHLDFILQKKHHYYETLQKNSES</sequence>
<evidence type="ECO:0000256" key="1">
    <source>
        <dbReference type="ARBA" id="ARBA00023125"/>
    </source>
</evidence>
<dbReference type="Gene3D" id="1.10.1660.10">
    <property type="match status" value="1"/>
</dbReference>
<name>A0A0B8QZ47_LACLL</name>
<evidence type="ECO:0000259" key="2">
    <source>
        <dbReference type="PROSITE" id="PS50937"/>
    </source>
</evidence>